<evidence type="ECO:0000313" key="2">
    <source>
        <dbReference type="EMBL" id="KAK2974715.1"/>
    </source>
</evidence>
<comment type="caution">
    <text evidence="2">The sequence shown here is derived from an EMBL/GenBank/DDBJ whole genome shotgun (WGS) entry which is preliminary data.</text>
</comment>
<name>A0AA88U8D1_9ASTE</name>
<keyword evidence="1" id="KW-0472">Membrane</keyword>
<dbReference type="PANTHER" id="PTHR31170:SF25">
    <property type="entry name" value="BNAA09G04570D PROTEIN"/>
    <property type="match status" value="1"/>
</dbReference>
<accession>A0AA88U8D1</accession>
<sequence>MDAQAPLRARDDERLVTALNCPVKPPDNEVPLRMRPLDFVDNGIQLPRMRSPDNEIRGLAPRRIRLRAPDNVVLLRARDRMPSSAPNKKNEDPVIKGALLSSVEKMIDDAKKLRGSVQPSAPCIFKVPDKLRELKASAYTPRVVSIGPLHKDDEHLRKDMEGHKKSYMHSLFLRARSSDETVEADVKKVANDCVDAMLGIVDRARACYDASHGLCDKDDVEFAKMLTLDGCFLLELLYKYKKKEFGGDPIFSNVLQLLDIKHDLVLLENQIPFSVLEVLFECTLKQIEGNPSSLTDLVLNFFESLNIVKDIQMKEKHTPTINRHILGLLHTCYRPSSAQQENNNPRDQPPSAQLENNIIKHSATELDRAGVNFVAYRRKKTSVTGVGEDYLDLEFNTSCCFDWLCRTRAPSEIPTYRVYDSTRSRRCCCFSWFCQQFGRSRFGIPKLCIFDDTETFLRNLIAFEQCCPDIEQRHITSYAYLMDTLINTKEDVDLLADAGVIENNLGASEDASDLFNNLCKEVDLGKFFFFSQWKRVDDYYKRPWPRYLASLRRNYFSNPWSGISVIVALILFALTVVQTAYSVHSST</sequence>
<keyword evidence="1" id="KW-1133">Transmembrane helix</keyword>
<evidence type="ECO:0000256" key="1">
    <source>
        <dbReference type="SAM" id="Phobius"/>
    </source>
</evidence>
<dbReference type="AlphaFoldDB" id="A0AA88U8D1"/>
<proteinExistence type="predicted"/>
<feature type="transmembrane region" description="Helical" evidence="1">
    <location>
        <begin position="560"/>
        <end position="581"/>
    </location>
</feature>
<organism evidence="2 3">
    <name type="scientific">Escallonia rubra</name>
    <dbReference type="NCBI Taxonomy" id="112253"/>
    <lineage>
        <taxon>Eukaryota</taxon>
        <taxon>Viridiplantae</taxon>
        <taxon>Streptophyta</taxon>
        <taxon>Embryophyta</taxon>
        <taxon>Tracheophyta</taxon>
        <taxon>Spermatophyta</taxon>
        <taxon>Magnoliopsida</taxon>
        <taxon>eudicotyledons</taxon>
        <taxon>Gunneridae</taxon>
        <taxon>Pentapetalae</taxon>
        <taxon>asterids</taxon>
        <taxon>campanulids</taxon>
        <taxon>Escalloniales</taxon>
        <taxon>Escalloniaceae</taxon>
        <taxon>Escallonia</taxon>
    </lineage>
</organism>
<dbReference type="InterPro" id="IPR004158">
    <property type="entry name" value="DUF247_pln"/>
</dbReference>
<protein>
    <submittedName>
        <fullName evidence="2">Uncharacterized protein</fullName>
    </submittedName>
</protein>
<reference evidence="2" key="1">
    <citation type="submission" date="2022-12" db="EMBL/GenBank/DDBJ databases">
        <title>Draft genome assemblies for two species of Escallonia (Escalloniales).</title>
        <authorList>
            <person name="Chanderbali A."/>
            <person name="Dervinis C."/>
            <person name="Anghel I."/>
            <person name="Soltis D."/>
            <person name="Soltis P."/>
            <person name="Zapata F."/>
        </authorList>
    </citation>
    <scope>NUCLEOTIDE SEQUENCE</scope>
    <source>
        <strain evidence="2">UCBG92.1500</strain>
        <tissue evidence="2">Leaf</tissue>
    </source>
</reference>
<dbReference type="EMBL" id="JAVXUO010002283">
    <property type="protein sequence ID" value="KAK2974715.1"/>
    <property type="molecule type" value="Genomic_DNA"/>
</dbReference>
<dbReference type="PANTHER" id="PTHR31170">
    <property type="entry name" value="BNAC04G53230D PROTEIN"/>
    <property type="match status" value="1"/>
</dbReference>
<keyword evidence="3" id="KW-1185">Reference proteome</keyword>
<evidence type="ECO:0000313" key="3">
    <source>
        <dbReference type="Proteomes" id="UP001187471"/>
    </source>
</evidence>
<gene>
    <name evidence="2" type="ORF">RJ640_007142</name>
</gene>
<keyword evidence="1" id="KW-0812">Transmembrane</keyword>
<dbReference type="Proteomes" id="UP001187471">
    <property type="component" value="Unassembled WGS sequence"/>
</dbReference>
<dbReference type="Pfam" id="PF03140">
    <property type="entry name" value="DUF247"/>
    <property type="match status" value="1"/>
</dbReference>